<protein>
    <submittedName>
        <fullName evidence="1">Uncharacterized protein</fullName>
    </submittedName>
</protein>
<dbReference type="AlphaFoldDB" id="A0A1Y2N628"/>
<evidence type="ECO:0000313" key="1">
    <source>
        <dbReference type="EMBL" id="OSY42925.1"/>
    </source>
</evidence>
<dbReference type="EMBL" id="MIGB01000004">
    <property type="protein sequence ID" value="OSY42925.1"/>
    <property type="molecule type" value="Genomic_DNA"/>
</dbReference>
<dbReference type="SUPFAM" id="SSF53474">
    <property type="entry name" value="alpha/beta-Hydrolases"/>
    <property type="match status" value="1"/>
</dbReference>
<keyword evidence="2" id="KW-1185">Reference proteome</keyword>
<dbReference type="InterPro" id="IPR008220">
    <property type="entry name" value="HAT_MetX-like"/>
</dbReference>
<dbReference type="Gene3D" id="3.40.50.1820">
    <property type="entry name" value="alpha/beta hydrolase"/>
    <property type="match status" value="1"/>
</dbReference>
<dbReference type="Proteomes" id="UP000194360">
    <property type="component" value="Unassembled WGS sequence"/>
</dbReference>
<sequence length="85" mass="9767">MEGPGELRGVVVTGFGREQPYETFEIGELPLACGRTLRPARIAYRTYGTLNADRSNAILYPTWYSGRHWDNEWLPHDPWLWVSDG</sequence>
<gene>
    <name evidence="1" type="ORF">BG845_01167</name>
</gene>
<dbReference type="PANTHER" id="PTHR32268:SF15">
    <property type="entry name" value="HOMOSERINE ACETYLTRANSFERASE FAMILY PROTEIN (AFU_ORTHOLOGUE AFUA_1G15350)"/>
    <property type="match status" value="1"/>
</dbReference>
<comment type="caution">
    <text evidence="1">The sequence shown here is derived from an EMBL/GenBank/DDBJ whole genome shotgun (WGS) entry which is preliminary data.</text>
</comment>
<dbReference type="STRING" id="2074.BG845_01167"/>
<evidence type="ECO:0000313" key="2">
    <source>
        <dbReference type="Proteomes" id="UP000194360"/>
    </source>
</evidence>
<organism evidence="1 2">
    <name type="scientific">Pseudonocardia autotrophica</name>
    <name type="common">Amycolata autotrophica</name>
    <name type="synonym">Nocardia autotrophica</name>
    <dbReference type="NCBI Taxonomy" id="2074"/>
    <lineage>
        <taxon>Bacteria</taxon>
        <taxon>Bacillati</taxon>
        <taxon>Actinomycetota</taxon>
        <taxon>Actinomycetes</taxon>
        <taxon>Pseudonocardiales</taxon>
        <taxon>Pseudonocardiaceae</taxon>
        <taxon>Pseudonocardia</taxon>
    </lineage>
</organism>
<dbReference type="GO" id="GO:0016747">
    <property type="term" value="F:acyltransferase activity, transferring groups other than amino-acyl groups"/>
    <property type="evidence" value="ECO:0007669"/>
    <property type="project" value="InterPro"/>
</dbReference>
<dbReference type="InterPro" id="IPR029058">
    <property type="entry name" value="AB_hydrolase_fold"/>
</dbReference>
<reference evidence="1 2" key="1">
    <citation type="submission" date="2016-09" db="EMBL/GenBank/DDBJ databases">
        <title>Pseudonocardia autotrophica DSM535, a candidate organism with high potential of specific P450 cytochromes.</title>
        <authorList>
            <person name="Grumaz C."/>
            <person name="Vainshtein Y."/>
            <person name="Kirstahler P."/>
            <person name="Sohn K."/>
        </authorList>
    </citation>
    <scope>NUCLEOTIDE SEQUENCE [LARGE SCALE GENOMIC DNA]</scope>
    <source>
        <strain evidence="1 2">DSM 535</strain>
    </source>
</reference>
<proteinExistence type="predicted"/>
<accession>A0A1Y2N628</accession>
<dbReference type="PANTHER" id="PTHR32268">
    <property type="entry name" value="HOMOSERINE O-ACETYLTRANSFERASE"/>
    <property type="match status" value="1"/>
</dbReference>
<name>A0A1Y2N628_PSEAH</name>